<accession>G0TZM3</accession>
<sequence>MIRSSVLAAHLTCSPTFFSPARFSGSVGLERRRIPPRLPLPPDLRRQNKVKYTIPTAEIIEAVRRRDFNAVQSHAVGFAHNKWKEEHNIPAACLGFTLLTWLFVSSGRRRIKRACLVTEAKVAEEAEQTLDLVNTLVRNWRHEVQRAEQQLQLILDKNSELTKDIDRMTAALRQCYPSAPTPKGA</sequence>
<gene>
    <name evidence="2" type="ORF">TVY486_0806580</name>
</gene>
<reference evidence="2" key="1">
    <citation type="journal article" date="2012" name="Proc. Natl. Acad. Sci. U.S.A.">
        <title>Antigenic diversity is generated by distinct evolutionary mechanisms in African trypanosome species.</title>
        <authorList>
            <person name="Jackson A.P."/>
            <person name="Berry A."/>
            <person name="Aslett M."/>
            <person name="Allison H.C."/>
            <person name="Burton P."/>
            <person name="Vavrova-Anderson J."/>
            <person name="Brown R."/>
            <person name="Browne H."/>
            <person name="Corton N."/>
            <person name="Hauser H."/>
            <person name="Gamble J."/>
            <person name="Gilderthorp R."/>
            <person name="Marcello L."/>
            <person name="McQuillan J."/>
            <person name="Otto T.D."/>
            <person name="Quail M.A."/>
            <person name="Sanders M.J."/>
            <person name="van Tonder A."/>
            <person name="Ginger M.L."/>
            <person name="Field M.C."/>
            <person name="Barry J.D."/>
            <person name="Hertz-Fowler C."/>
            <person name="Berriman M."/>
        </authorList>
    </citation>
    <scope>NUCLEOTIDE SEQUENCE</scope>
    <source>
        <strain evidence="2">Y486</strain>
    </source>
</reference>
<proteinExistence type="predicted"/>
<dbReference type="AlphaFoldDB" id="G0TZM3"/>
<evidence type="ECO:0000256" key="1">
    <source>
        <dbReference type="SAM" id="Coils"/>
    </source>
</evidence>
<feature type="coiled-coil region" evidence="1">
    <location>
        <begin position="123"/>
        <end position="164"/>
    </location>
</feature>
<protein>
    <submittedName>
        <fullName evidence="2">Uncharacterized protein</fullName>
    </submittedName>
</protein>
<dbReference type="EMBL" id="HE573024">
    <property type="protein sequence ID" value="CCC50051.1"/>
    <property type="molecule type" value="Genomic_DNA"/>
</dbReference>
<organism evidence="2">
    <name type="scientific">Trypanosoma vivax (strain Y486)</name>
    <dbReference type="NCBI Taxonomy" id="1055687"/>
    <lineage>
        <taxon>Eukaryota</taxon>
        <taxon>Discoba</taxon>
        <taxon>Euglenozoa</taxon>
        <taxon>Kinetoplastea</taxon>
        <taxon>Metakinetoplastina</taxon>
        <taxon>Trypanosomatida</taxon>
        <taxon>Trypanosomatidae</taxon>
        <taxon>Trypanosoma</taxon>
        <taxon>Duttonella</taxon>
    </lineage>
</organism>
<name>G0TZM3_TRYVY</name>
<evidence type="ECO:0000313" key="2">
    <source>
        <dbReference type="EMBL" id="CCC50051.1"/>
    </source>
</evidence>
<keyword evidence="1" id="KW-0175">Coiled coil</keyword>